<evidence type="ECO:0000313" key="3">
    <source>
        <dbReference type="Proteomes" id="UP001153365"/>
    </source>
</evidence>
<evidence type="ECO:0000256" key="1">
    <source>
        <dbReference type="SAM" id="MobiDB-lite"/>
    </source>
</evidence>
<feature type="region of interest" description="Disordered" evidence="1">
    <location>
        <begin position="40"/>
        <end position="64"/>
    </location>
</feature>
<dbReference type="AlphaFoldDB" id="A0AAV0BML2"/>
<keyword evidence="3" id="KW-1185">Reference proteome</keyword>
<protein>
    <submittedName>
        <fullName evidence="2">Uncharacterized protein</fullName>
    </submittedName>
</protein>
<organism evidence="2 3">
    <name type="scientific">Phakopsora pachyrhizi</name>
    <name type="common">Asian soybean rust disease fungus</name>
    <dbReference type="NCBI Taxonomy" id="170000"/>
    <lineage>
        <taxon>Eukaryota</taxon>
        <taxon>Fungi</taxon>
        <taxon>Dikarya</taxon>
        <taxon>Basidiomycota</taxon>
        <taxon>Pucciniomycotina</taxon>
        <taxon>Pucciniomycetes</taxon>
        <taxon>Pucciniales</taxon>
        <taxon>Phakopsoraceae</taxon>
        <taxon>Phakopsora</taxon>
    </lineage>
</organism>
<gene>
    <name evidence="2" type="ORF">PPACK8108_LOCUS22732</name>
</gene>
<dbReference type="Proteomes" id="UP001153365">
    <property type="component" value="Unassembled WGS sequence"/>
</dbReference>
<evidence type="ECO:0000313" key="2">
    <source>
        <dbReference type="EMBL" id="CAH7687873.1"/>
    </source>
</evidence>
<name>A0AAV0BML2_PHAPC</name>
<feature type="compositionally biased region" description="Polar residues" evidence="1">
    <location>
        <begin position="50"/>
        <end position="64"/>
    </location>
</feature>
<accession>A0AAV0BML2</accession>
<sequence length="64" mass="7384">MPVFSLRAPGELKGGFCWILWGFEDERVAREKKRWGHWKEEKKLGGGAHQGQNVWRKTTGSTDL</sequence>
<reference evidence="2" key="1">
    <citation type="submission" date="2022-06" db="EMBL/GenBank/DDBJ databases">
        <authorList>
            <consortium name="SYNGENTA / RWTH Aachen University"/>
        </authorList>
    </citation>
    <scope>NUCLEOTIDE SEQUENCE</scope>
</reference>
<proteinExistence type="predicted"/>
<comment type="caution">
    <text evidence="2">The sequence shown here is derived from an EMBL/GenBank/DDBJ whole genome shotgun (WGS) entry which is preliminary data.</text>
</comment>
<dbReference type="EMBL" id="CALTRL010005918">
    <property type="protein sequence ID" value="CAH7687873.1"/>
    <property type="molecule type" value="Genomic_DNA"/>
</dbReference>